<evidence type="ECO:0000313" key="1">
    <source>
        <dbReference type="EMBL" id="EPY03741.1"/>
    </source>
</evidence>
<dbReference type="eggNOG" id="ENOG502ZQM0">
    <property type="taxonomic scope" value="Bacteria"/>
</dbReference>
<protein>
    <submittedName>
        <fullName evidence="1">Uncharacterized protein</fullName>
    </submittedName>
</protein>
<accession>S9TN66</accession>
<gene>
    <name evidence="1" type="ORF">PAALTS15_28376</name>
</gene>
<dbReference type="AlphaFoldDB" id="S9TN66"/>
<reference evidence="1 2" key="1">
    <citation type="submission" date="2013-05" db="EMBL/GenBank/DDBJ databases">
        <authorList>
            <person name="Strain E.A."/>
            <person name="Brown E."/>
            <person name="Allard M.W."/>
            <person name="Luo Y.L."/>
        </authorList>
    </citation>
    <scope>NUCLEOTIDE SEQUENCE [LARGE SCALE GENOMIC DNA]</scope>
    <source>
        <strain evidence="1 2">TS-15</strain>
    </source>
</reference>
<proteinExistence type="predicted"/>
<comment type="caution">
    <text evidence="1">The sequence shown here is derived from an EMBL/GenBank/DDBJ whole genome shotgun (WGS) entry which is preliminary data.</text>
</comment>
<name>S9TN66_PAEAL</name>
<dbReference type="PATRIC" id="fig|1117108.3.peg.5860"/>
<dbReference type="Proteomes" id="UP000015344">
    <property type="component" value="Unassembled WGS sequence"/>
</dbReference>
<sequence length="179" mass="20489">MIGENAMNSKLASLDCIPWQRMTTAYGRGTDIPQLIEEGQYHELANLIEHQGTLWQVTPWVLLVLLQKLADRARQPEQITENEMTPYAAVASALAFQDMEAGQAVDKMEDLLEEKYLWPESEEEDEEQWEEGEPPGYDPIPFFSYYYYSNDLLKQAEPIFIAIKDGNSKLAAIVDELLQ</sequence>
<dbReference type="EMBL" id="ATMT01000104">
    <property type="protein sequence ID" value="EPY03741.1"/>
    <property type="molecule type" value="Genomic_DNA"/>
</dbReference>
<organism evidence="1 2">
    <name type="scientific">Paenibacillus alvei TS-15</name>
    <dbReference type="NCBI Taxonomy" id="1117108"/>
    <lineage>
        <taxon>Bacteria</taxon>
        <taxon>Bacillati</taxon>
        <taxon>Bacillota</taxon>
        <taxon>Bacilli</taxon>
        <taxon>Bacillales</taxon>
        <taxon>Paenibacillaceae</taxon>
        <taxon>Paenibacillus</taxon>
    </lineage>
</organism>
<evidence type="ECO:0000313" key="2">
    <source>
        <dbReference type="Proteomes" id="UP000015344"/>
    </source>
</evidence>